<accession>A0A2T2P5T0</accession>
<gene>
    <name evidence="2" type="ORF">BS50DRAFT_582635</name>
</gene>
<evidence type="ECO:0000313" key="3">
    <source>
        <dbReference type="Proteomes" id="UP000240883"/>
    </source>
</evidence>
<proteinExistence type="predicted"/>
<protein>
    <submittedName>
        <fullName evidence="2">Uncharacterized protein</fullName>
    </submittedName>
</protein>
<organism evidence="2 3">
    <name type="scientific">Corynespora cassiicola Philippines</name>
    <dbReference type="NCBI Taxonomy" id="1448308"/>
    <lineage>
        <taxon>Eukaryota</taxon>
        <taxon>Fungi</taxon>
        <taxon>Dikarya</taxon>
        <taxon>Ascomycota</taxon>
        <taxon>Pezizomycotina</taxon>
        <taxon>Dothideomycetes</taxon>
        <taxon>Pleosporomycetidae</taxon>
        <taxon>Pleosporales</taxon>
        <taxon>Corynesporascaceae</taxon>
        <taxon>Corynespora</taxon>
    </lineage>
</organism>
<dbReference type="EMBL" id="KZ678129">
    <property type="protein sequence ID" value="PSN73045.1"/>
    <property type="molecule type" value="Genomic_DNA"/>
</dbReference>
<dbReference type="Proteomes" id="UP000240883">
    <property type="component" value="Unassembled WGS sequence"/>
</dbReference>
<evidence type="ECO:0000313" key="2">
    <source>
        <dbReference type="EMBL" id="PSN73045.1"/>
    </source>
</evidence>
<reference evidence="2 3" key="1">
    <citation type="journal article" date="2018" name="Front. Microbiol.">
        <title>Genome-Wide Analysis of Corynespora cassiicola Leaf Fall Disease Putative Effectors.</title>
        <authorList>
            <person name="Lopez D."/>
            <person name="Ribeiro S."/>
            <person name="Label P."/>
            <person name="Fumanal B."/>
            <person name="Venisse J.S."/>
            <person name="Kohler A."/>
            <person name="de Oliveira R.R."/>
            <person name="Labutti K."/>
            <person name="Lipzen A."/>
            <person name="Lail K."/>
            <person name="Bauer D."/>
            <person name="Ohm R.A."/>
            <person name="Barry K.W."/>
            <person name="Spatafora J."/>
            <person name="Grigoriev I.V."/>
            <person name="Martin F.M."/>
            <person name="Pujade-Renaud V."/>
        </authorList>
    </citation>
    <scope>NUCLEOTIDE SEQUENCE [LARGE SCALE GENOMIC DNA]</scope>
    <source>
        <strain evidence="2 3">Philippines</strain>
    </source>
</reference>
<keyword evidence="3" id="KW-1185">Reference proteome</keyword>
<sequence length="148" mass="15712">MASTTLYHPLAIRPGAPGLGLPLRPCGVVRRGTPARKSPARLPKHTMTLAWRRPIDNKCCQHGSRLTAHGSSSRLAACNDAAMHPCNPAPQRPLHSPGTPTPNLPQIAGRPPKGTAHSGRNAIAVWSSRARFTTSSAKLDKQACLLPS</sequence>
<evidence type="ECO:0000256" key="1">
    <source>
        <dbReference type="SAM" id="MobiDB-lite"/>
    </source>
</evidence>
<dbReference type="AlphaFoldDB" id="A0A2T2P5T0"/>
<name>A0A2T2P5T0_CORCC</name>
<feature type="region of interest" description="Disordered" evidence="1">
    <location>
        <begin position="81"/>
        <end position="120"/>
    </location>
</feature>